<sequence>MENQLSDAQIGQMIFRAISESNSSSRSTDSYAAHEASFAELEAMEQLKAAAPEFASENHTFRPVQTKRLNTQTMDSGYFETANNQFNASMVIPQILQTAELKASLESKIASLTEKIKELTSHPLEDLTNRRITAMEQLQSQQVQVQNMLLEQMKQSNQLVRQQLCGDFRVNSADPRVDVPRPSVTARVEQHHPLSSAPRRARDHLSEELNIDWLDEVSPLPVRPSSPVKIGQSQPIKIWHEKPESAFSTIENELEEVAARRRLFDENLKKQRRAQIDPLAEDEFLDEKPIKLKVSKAISDARAKVPTKVASKQRFQREKPKAAQTAQRSSVIPRRKAPQTARKTQSVEFADEKLRSIYGRAEWQGGAKRLGRNPYIYHQSPPKHHTNVQISQGIRVRSSKSQTTPRLGLERGESAIQIAPPVRAGPSSRNRRSYSPESASTVSISSTSEVLSSTPIPSAELVDRSQNTSVTPMATTEPTNTQPYSSVETQATLTSDSRQPPLIIKPSYEAINERPASPQVDDRVDELKGWLEREFMSKFIQQGVKPNPHPVVPPRHHQQPQDERLLRKLVEDRVRKYLREMRREKTPPAPEPVVQRKAEPLIVSQTYVRPMTPSPIHSIESPAPIELEAFIDETVANISTPDPSQRPPRSPSLKENNTLENLPIDESDESFKPILQKSESERTISSFTAGHTPEMSNVYDDEFDDELAASQIITPGASTKSVISINSLDGKSSPTPIRSSTPGKAAPPQEIEERPPSIQEVPVVQSPPSLHTQSEESTLCSSTDATFSPGELIISFGEYRAPPKSLPKRQNTRNRKTGDSLSEGEIECSANDVSPVTSREFSEGEIRYRVKNQANPANVAMSAPFEETISEESEYDDPTDLQPDNSLSDQSN</sequence>
<feature type="coiled-coil region" evidence="1">
    <location>
        <begin position="102"/>
        <end position="144"/>
    </location>
</feature>
<feature type="compositionally biased region" description="Basic residues" evidence="2">
    <location>
        <begin position="806"/>
        <end position="815"/>
    </location>
</feature>
<feature type="compositionally biased region" description="Low complexity" evidence="2">
    <location>
        <begin position="435"/>
        <end position="456"/>
    </location>
</feature>
<evidence type="ECO:0000256" key="2">
    <source>
        <dbReference type="SAM" id="MobiDB-lite"/>
    </source>
</evidence>
<organism evidence="3 4">
    <name type="scientific">Oikopleura dioica</name>
    <name type="common">Tunicate</name>
    <dbReference type="NCBI Taxonomy" id="34765"/>
    <lineage>
        <taxon>Eukaryota</taxon>
        <taxon>Metazoa</taxon>
        <taxon>Chordata</taxon>
        <taxon>Tunicata</taxon>
        <taxon>Appendicularia</taxon>
        <taxon>Copelata</taxon>
        <taxon>Oikopleuridae</taxon>
        <taxon>Oikopleura</taxon>
    </lineage>
</organism>
<feature type="compositionally biased region" description="Polar residues" evidence="2">
    <location>
        <begin position="882"/>
        <end position="892"/>
    </location>
</feature>
<evidence type="ECO:0000256" key="1">
    <source>
        <dbReference type="SAM" id="Coils"/>
    </source>
</evidence>
<proteinExistence type="predicted"/>
<keyword evidence="1" id="KW-0175">Coiled coil</keyword>
<reference evidence="3 4" key="1">
    <citation type="submission" date="2021-04" db="EMBL/GenBank/DDBJ databases">
        <authorList>
            <person name="Bliznina A."/>
        </authorList>
    </citation>
    <scope>NUCLEOTIDE SEQUENCE [LARGE SCALE GENOMIC DNA]</scope>
</reference>
<feature type="region of interest" description="Disordered" evidence="2">
    <location>
        <begin position="638"/>
        <end position="698"/>
    </location>
</feature>
<feature type="region of interest" description="Disordered" evidence="2">
    <location>
        <begin position="393"/>
        <end position="500"/>
    </location>
</feature>
<name>A0ABN7SBP7_OIKDI</name>
<accession>A0ABN7SBP7</accession>
<feature type="region of interest" description="Disordered" evidence="2">
    <location>
        <begin position="308"/>
        <end position="347"/>
    </location>
</feature>
<feature type="compositionally biased region" description="Polar residues" evidence="2">
    <location>
        <begin position="725"/>
        <end position="742"/>
    </location>
</feature>
<dbReference type="Proteomes" id="UP001158576">
    <property type="component" value="Chromosome XSR"/>
</dbReference>
<dbReference type="EMBL" id="OU015569">
    <property type="protein sequence ID" value="CAG5094351.1"/>
    <property type="molecule type" value="Genomic_DNA"/>
</dbReference>
<feature type="region of interest" description="Disordered" evidence="2">
    <location>
        <begin position="725"/>
        <end position="892"/>
    </location>
</feature>
<keyword evidence="4" id="KW-1185">Reference proteome</keyword>
<evidence type="ECO:0000313" key="4">
    <source>
        <dbReference type="Proteomes" id="UP001158576"/>
    </source>
</evidence>
<feature type="compositionally biased region" description="Polar residues" evidence="2">
    <location>
        <begin position="766"/>
        <end position="786"/>
    </location>
</feature>
<evidence type="ECO:0000313" key="3">
    <source>
        <dbReference type="EMBL" id="CAG5094351.1"/>
    </source>
</evidence>
<feature type="compositionally biased region" description="Polar residues" evidence="2">
    <location>
        <begin position="464"/>
        <end position="498"/>
    </location>
</feature>
<protein>
    <submittedName>
        <fullName evidence="3">Oidioi.mRNA.OKI2018_I69.XSR.g13477.t1.cds</fullName>
    </submittedName>
</protein>
<gene>
    <name evidence="3" type="ORF">OKIOD_LOCUS5035</name>
</gene>
<feature type="compositionally biased region" description="Acidic residues" evidence="2">
    <location>
        <begin position="868"/>
        <end position="879"/>
    </location>
</feature>